<dbReference type="InterPro" id="IPR007197">
    <property type="entry name" value="rSAM"/>
</dbReference>
<keyword evidence="4" id="KW-0411">Iron-sulfur</keyword>
<evidence type="ECO:0000313" key="6">
    <source>
        <dbReference type="EMBL" id="OGM76914.1"/>
    </source>
</evidence>
<dbReference type="CDD" id="cd01335">
    <property type="entry name" value="Radical_SAM"/>
    <property type="match status" value="1"/>
</dbReference>
<dbReference type="PANTHER" id="PTHR11228:SF7">
    <property type="entry name" value="PQQA PEPTIDE CYCLASE"/>
    <property type="match status" value="1"/>
</dbReference>
<evidence type="ECO:0000259" key="5">
    <source>
        <dbReference type="PROSITE" id="PS51918"/>
    </source>
</evidence>
<gene>
    <name evidence="6" type="ORF">A2210_00090</name>
</gene>
<evidence type="ECO:0000256" key="2">
    <source>
        <dbReference type="ARBA" id="ARBA00022723"/>
    </source>
</evidence>
<dbReference type="GO" id="GO:0003824">
    <property type="term" value="F:catalytic activity"/>
    <property type="evidence" value="ECO:0007669"/>
    <property type="project" value="InterPro"/>
</dbReference>
<dbReference type="PANTHER" id="PTHR11228">
    <property type="entry name" value="RADICAL SAM DOMAIN PROTEIN"/>
    <property type="match status" value="1"/>
</dbReference>
<sequence length="376" mass="43219">MSGRQEFESPVKQPFLVDPKFRKYFQNIHQAFFYITDDCNLRCEQCLYKPLLKKDSEIELETALTLAKTLKDMGAFKLTIMGGEPTRYGYKEGNRPLLILIRKAKEMGYEYVRIDTNGQFSPTLLEQEDFKKLDEISFSLDGHIPEINDPLRGKGSFNRCVSSIKKAVSLGCNTHITCCIHRGNIGKDENGNYLIDSMIRFASSLGIKKINFHGIFRHGVARDNWIGETYVSPEEYAELFEAITQNVESGQYNVPVRIPQERLLTQEEFDENPDYYGYCPVKLGERVLVHPNGQIRVCSLLIGTPYSIAKFDDKGIYWEESENNELTQGNFDLTRSTPCTNQKLEGGFVPVCVSFKPGQQEVVWQERLKWENKRKI</sequence>
<dbReference type="InterPro" id="IPR013785">
    <property type="entry name" value="Aldolase_TIM"/>
</dbReference>
<dbReference type="InterPro" id="IPR050377">
    <property type="entry name" value="Radical_SAM_PqqE_MftC-like"/>
</dbReference>
<dbReference type="GO" id="GO:0046872">
    <property type="term" value="F:metal ion binding"/>
    <property type="evidence" value="ECO:0007669"/>
    <property type="project" value="UniProtKB-KW"/>
</dbReference>
<evidence type="ECO:0000256" key="1">
    <source>
        <dbReference type="ARBA" id="ARBA00022691"/>
    </source>
</evidence>
<dbReference type="STRING" id="1802532.A2210_00090"/>
<protein>
    <recommendedName>
        <fullName evidence="5">Radical SAM core domain-containing protein</fullName>
    </recommendedName>
</protein>
<dbReference type="SUPFAM" id="SSF102114">
    <property type="entry name" value="Radical SAM enzymes"/>
    <property type="match status" value="1"/>
</dbReference>
<evidence type="ECO:0000313" key="7">
    <source>
        <dbReference type="Proteomes" id="UP000177855"/>
    </source>
</evidence>
<feature type="domain" description="Radical SAM core" evidence="5">
    <location>
        <begin position="25"/>
        <end position="251"/>
    </location>
</feature>
<dbReference type="GO" id="GO:0051536">
    <property type="term" value="F:iron-sulfur cluster binding"/>
    <property type="evidence" value="ECO:0007669"/>
    <property type="project" value="UniProtKB-KW"/>
</dbReference>
<name>A0A1F8CKY9_9BACT</name>
<reference evidence="6 7" key="1">
    <citation type="journal article" date="2016" name="Nat. Commun.">
        <title>Thousands of microbial genomes shed light on interconnected biogeochemical processes in an aquifer system.</title>
        <authorList>
            <person name="Anantharaman K."/>
            <person name="Brown C.T."/>
            <person name="Hug L.A."/>
            <person name="Sharon I."/>
            <person name="Castelle C.J."/>
            <person name="Probst A.J."/>
            <person name="Thomas B.C."/>
            <person name="Singh A."/>
            <person name="Wilkins M.J."/>
            <person name="Karaoz U."/>
            <person name="Brodie E.L."/>
            <person name="Williams K.H."/>
            <person name="Hubbard S.S."/>
            <person name="Banfield J.F."/>
        </authorList>
    </citation>
    <scope>NUCLEOTIDE SEQUENCE [LARGE SCALE GENOMIC DNA]</scope>
</reference>
<dbReference type="PROSITE" id="PS51918">
    <property type="entry name" value="RADICAL_SAM"/>
    <property type="match status" value="1"/>
</dbReference>
<keyword evidence="1" id="KW-0949">S-adenosyl-L-methionine</keyword>
<evidence type="ECO:0000256" key="3">
    <source>
        <dbReference type="ARBA" id="ARBA00023004"/>
    </source>
</evidence>
<dbReference type="InterPro" id="IPR058240">
    <property type="entry name" value="rSAM_sf"/>
</dbReference>
<accession>A0A1F8CKY9</accession>
<keyword evidence="3" id="KW-0408">Iron</keyword>
<dbReference type="Proteomes" id="UP000177855">
    <property type="component" value="Unassembled WGS sequence"/>
</dbReference>
<comment type="caution">
    <text evidence="6">The sequence shown here is derived from an EMBL/GenBank/DDBJ whole genome shotgun (WGS) entry which is preliminary data.</text>
</comment>
<dbReference type="Pfam" id="PF04055">
    <property type="entry name" value="Radical_SAM"/>
    <property type="match status" value="1"/>
</dbReference>
<dbReference type="EMBL" id="MGHS01000015">
    <property type="protein sequence ID" value="OGM76914.1"/>
    <property type="molecule type" value="Genomic_DNA"/>
</dbReference>
<dbReference type="AlphaFoldDB" id="A0A1F8CKY9"/>
<proteinExistence type="predicted"/>
<organism evidence="6 7">
    <name type="scientific">Candidatus Woesebacteria bacterium RIFOXYA1_FULL_40_18</name>
    <dbReference type="NCBI Taxonomy" id="1802532"/>
    <lineage>
        <taxon>Bacteria</taxon>
        <taxon>Candidatus Woeseibacteriota</taxon>
    </lineage>
</organism>
<dbReference type="SFLD" id="SFLDS00029">
    <property type="entry name" value="Radical_SAM"/>
    <property type="match status" value="1"/>
</dbReference>
<dbReference type="Gene3D" id="3.20.20.70">
    <property type="entry name" value="Aldolase class I"/>
    <property type="match status" value="1"/>
</dbReference>
<keyword evidence="2" id="KW-0479">Metal-binding</keyword>
<dbReference type="SFLD" id="SFLDG01067">
    <property type="entry name" value="SPASM/twitch_domain_containing"/>
    <property type="match status" value="1"/>
</dbReference>
<evidence type="ECO:0000256" key="4">
    <source>
        <dbReference type="ARBA" id="ARBA00023014"/>
    </source>
</evidence>